<dbReference type="Gene3D" id="3.90.1150.30">
    <property type="match status" value="1"/>
</dbReference>
<dbReference type="PANTHER" id="PTHR35145">
    <property type="entry name" value="CYTOPLASMIC PROTEIN-RELATED"/>
    <property type="match status" value="1"/>
</dbReference>
<dbReference type="InterPro" id="IPR038056">
    <property type="entry name" value="YjbR-like_sf"/>
</dbReference>
<dbReference type="InterPro" id="IPR007351">
    <property type="entry name" value="YjbR"/>
</dbReference>
<reference evidence="1 2" key="2">
    <citation type="journal article" date="2012" name="J. Bacteriol.">
        <title>Genome Sequence of Edwardsiella ictaluri 93-146, a Strain Associated with a Natural Channel Catfish Outbreak of Enteric Septicemia of Catfish.</title>
        <authorList>
            <person name="Williams M.L."/>
            <person name="Gillaspy A.F."/>
            <person name="Dyer D.W."/>
            <person name="Thune R.L."/>
            <person name="Waldbieser G.C."/>
            <person name="Schuster S.C."/>
            <person name="Gipson J."/>
            <person name="Zaitshik J."/>
            <person name="Landry C."/>
            <person name="Banes M.M."/>
            <person name="Lawrence M.L."/>
        </authorList>
    </citation>
    <scope>NUCLEOTIDE SEQUENCE [LARGE SCALE GENOMIC DNA]</scope>
    <source>
        <strain evidence="1 2">93-146</strain>
    </source>
</reference>
<evidence type="ECO:0000313" key="2">
    <source>
        <dbReference type="Proteomes" id="UP000001485"/>
    </source>
</evidence>
<proteinExistence type="predicted"/>
<reference evidence="2" key="1">
    <citation type="submission" date="2009-03" db="EMBL/GenBank/DDBJ databases">
        <title>Complete genome sequence of Edwardsiella ictaluri 93-146.</title>
        <authorList>
            <person name="Williams M.L."/>
            <person name="Gillaspy A.F."/>
            <person name="Dyer D.W."/>
            <person name="Thune R.L."/>
            <person name="Waldbieser G.C."/>
            <person name="Schuster S.C."/>
            <person name="Gipson J."/>
            <person name="Zaitshik J."/>
            <person name="Landry C."/>
            <person name="Lawrence M.L."/>
        </authorList>
    </citation>
    <scope>NUCLEOTIDE SEQUENCE [LARGE SCALE GENOMIC DNA]</scope>
    <source>
        <strain evidence="2">93-146</strain>
    </source>
</reference>
<dbReference type="AlphaFoldDB" id="C5BF02"/>
<sequence>MMNDSAFMQYCLSKPGAQQSLQNRWRTHQARIGGILFAMVENGEGRPAVAVKTSCEQAARLRSLHKDIVPSRRLNKAHWSTVFLDGAINDSLLYQLVDSSYQMALHQAGDAHLLQ</sequence>
<dbReference type="STRING" id="67780.B6E78_09290"/>
<dbReference type="Pfam" id="PF04237">
    <property type="entry name" value="YjbR"/>
    <property type="match status" value="1"/>
</dbReference>
<organism evidence="1 2">
    <name type="scientific">Edwardsiella ictaluri (strain 93-146)</name>
    <dbReference type="NCBI Taxonomy" id="634503"/>
    <lineage>
        <taxon>Bacteria</taxon>
        <taxon>Pseudomonadati</taxon>
        <taxon>Pseudomonadota</taxon>
        <taxon>Gammaproteobacteria</taxon>
        <taxon>Enterobacterales</taxon>
        <taxon>Hafniaceae</taxon>
        <taxon>Edwardsiella</taxon>
    </lineage>
</organism>
<protein>
    <recommendedName>
        <fullName evidence="3">MmcQ/YjbR family DNA-binding protein</fullName>
    </recommendedName>
</protein>
<evidence type="ECO:0000313" key="1">
    <source>
        <dbReference type="EMBL" id="ACR70674.1"/>
    </source>
</evidence>
<dbReference type="HOGENOM" id="CLU_105851_1_2_6"/>
<dbReference type="KEGG" id="eic:NT01EI_3538"/>
<dbReference type="PANTHER" id="PTHR35145:SF3">
    <property type="entry name" value="CYTOPLASMIC PROTEIN"/>
    <property type="match status" value="1"/>
</dbReference>
<dbReference type="EMBL" id="CP001600">
    <property type="protein sequence ID" value="ACR70674.1"/>
    <property type="molecule type" value="Genomic_DNA"/>
</dbReference>
<dbReference type="Proteomes" id="UP000001485">
    <property type="component" value="Chromosome"/>
</dbReference>
<evidence type="ECO:0008006" key="3">
    <source>
        <dbReference type="Google" id="ProtNLM"/>
    </source>
</evidence>
<accession>C5BF02</accession>
<name>C5BF02_EDWI9</name>
<dbReference type="InterPro" id="IPR058532">
    <property type="entry name" value="YjbR/MT2646/Rv2570-like"/>
</dbReference>
<gene>
    <name evidence="1" type="ordered locus">NT01EI_3538</name>
</gene>
<dbReference type="SUPFAM" id="SSF142906">
    <property type="entry name" value="YjbR-like"/>
    <property type="match status" value="1"/>
</dbReference>